<feature type="non-terminal residue" evidence="1">
    <location>
        <position position="1"/>
    </location>
</feature>
<name>A0A0F9R7C4_9ZZZZ</name>
<accession>A0A0F9R7C4</accession>
<dbReference type="AlphaFoldDB" id="A0A0F9R7C4"/>
<protein>
    <submittedName>
        <fullName evidence="1">Uncharacterized protein</fullName>
    </submittedName>
</protein>
<gene>
    <name evidence="1" type="ORF">LCGC14_0630530</name>
</gene>
<reference evidence="1" key="1">
    <citation type="journal article" date="2015" name="Nature">
        <title>Complex archaea that bridge the gap between prokaryotes and eukaryotes.</title>
        <authorList>
            <person name="Spang A."/>
            <person name="Saw J.H."/>
            <person name="Jorgensen S.L."/>
            <person name="Zaremba-Niedzwiedzka K."/>
            <person name="Martijn J."/>
            <person name="Lind A.E."/>
            <person name="van Eijk R."/>
            <person name="Schleper C."/>
            <person name="Guy L."/>
            <person name="Ettema T.J."/>
        </authorList>
    </citation>
    <scope>NUCLEOTIDE SEQUENCE</scope>
</reference>
<proteinExistence type="predicted"/>
<sequence length="211" mass="22766">PLDTRAHNLAQRSIGRLNDVLRNQATEAPENVQKELGTFSEPTSEEVVTEAPTATTEIDTGEVNPQEIQDIVNAVRASGVDVSQASKLLSNVMVVGDFGRSLPAKARNTIIGVIDQLEEGPAASGESSVSPFGNIDADIERDLASPGTPPMTSSIDPAKLIVRLADAVDQVNHDLADVLDKYLEDQDYHQDIPSVPEISKIIKEKEELKDF</sequence>
<comment type="caution">
    <text evidence="1">The sequence shown here is derived from an EMBL/GenBank/DDBJ whole genome shotgun (WGS) entry which is preliminary data.</text>
</comment>
<organism evidence="1">
    <name type="scientific">marine sediment metagenome</name>
    <dbReference type="NCBI Taxonomy" id="412755"/>
    <lineage>
        <taxon>unclassified sequences</taxon>
        <taxon>metagenomes</taxon>
        <taxon>ecological metagenomes</taxon>
    </lineage>
</organism>
<dbReference type="EMBL" id="LAZR01001101">
    <property type="protein sequence ID" value="KKN50669.1"/>
    <property type="molecule type" value="Genomic_DNA"/>
</dbReference>
<evidence type="ECO:0000313" key="1">
    <source>
        <dbReference type="EMBL" id="KKN50669.1"/>
    </source>
</evidence>